<dbReference type="OrthoDB" id="8913410at2759"/>
<dbReference type="GeneID" id="104942113"/>
<feature type="non-terminal residue" evidence="4">
    <location>
        <position position="119"/>
    </location>
</feature>
<feature type="domain" description="MAP3K HisK-N-like globin" evidence="2">
    <location>
        <begin position="1"/>
        <end position="36"/>
    </location>
</feature>
<evidence type="ECO:0000313" key="4">
    <source>
        <dbReference type="RefSeq" id="XP_010765614.1"/>
    </source>
</evidence>
<dbReference type="KEGG" id="ncc:104942113"/>
<feature type="non-terminal residue" evidence="4">
    <location>
        <position position="1"/>
    </location>
</feature>
<dbReference type="InterPro" id="IPR046873">
    <property type="entry name" value="HisK-N-like"/>
</dbReference>
<dbReference type="RefSeq" id="XP_010765614.1">
    <property type="nucleotide sequence ID" value="XM_010767312.1"/>
</dbReference>
<evidence type="ECO:0000313" key="3">
    <source>
        <dbReference type="Proteomes" id="UP000504611"/>
    </source>
</evidence>
<feature type="compositionally biased region" description="Basic and acidic residues" evidence="1">
    <location>
        <begin position="110"/>
        <end position="119"/>
    </location>
</feature>
<reference evidence="4" key="1">
    <citation type="submission" date="2025-08" db="UniProtKB">
        <authorList>
            <consortium name="RefSeq"/>
        </authorList>
    </citation>
    <scope>IDENTIFICATION</scope>
    <source>
        <tissue evidence="4">Muscle</tissue>
    </source>
</reference>
<dbReference type="Pfam" id="PF20302">
    <property type="entry name" value="HisK-N-like"/>
    <property type="match status" value="1"/>
</dbReference>
<gene>
    <name evidence="4" type="primary">LOC104942113</name>
</gene>
<proteinExistence type="predicted"/>
<keyword evidence="3" id="KW-1185">Reference proteome</keyword>
<organism evidence="3 4">
    <name type="scientific">Notothenia coriiceps</name>
    <name type="common">black rockcod</name>
    <dbReference type="NCBI Taxonomy" id="8208"/>
    <lineage>
        <taxon>Eukaryota</taxon>
        <taxon>Metazoa</taxon>
        <taxon>Chordata</taxon>
        <taxon>Craniata</taxon>
        <taxon>Vertebrata</taxon>
        <taxon>Euteleostomi</taxon>
        <taxon>Actinopterygii</taxon>
        <taxon>Neopterygii</taxon>
        <taxon>Teleostei</taxon>
        <taxon>Neoteleostei</taxon>
        <taxon>Acanthomorphata</taxon>
        <taxon>Eupercaria</taxon>
        <taxon>Perciformes</taxon>
        <taxon>Notothenioidei</taxon>
        <taxon>Nototheniidae</taxon>
        <taxon>Notothenia</taxon>
    </lineage>
</organism>
<dbReference type="Proteomes" id="UP000504611">
    <property type="component" value="Unplaced"/>
</dbReference>
<accession>A0A6I9MGM1</accession>
<sequence>VNKVLRNHHIKPHWMFAMDNIIRRAVQAAITILIPELQTHFGPASECEGAEKEDEVDEEEAEFGPVLASLTEDPVTTIDPTQSVASTINTTHSQEPQRSHHQLGAQLGRLKQETNRYMQ</sequence>
<dbReference type="AlphaFoldDB" id="A0A6I9MGM1"/>
<evidence type="ECO:0000259" key="2">
    <source>
        <dbReference type="Pfam" id="PF20302"/>
    </source>
</evidence>
<feature type="region of interest" description="Disordered" evidence="1">
    <location>
        <begin position="86"/>
        <end position="119"/>
    </location>
</feature>
<feature type="compositionally biased region" description="Polar residues" evidence="1">
    <location>
        <begin position="86"/>
        <end position="96"/>
    </location>
</feature>
<evidence type="ECO:0000256" key="1">
    <source>
        <dbReference type="SAM" id="MobiDB-lite"/>
    </source>
</evidence>
<protein>
    <submittedName>
        <fullName evidence="4">Mitogen-activated protein kinase kinase kinase 5-like</fullName>
    </submittedName>
</protein>
<name>A0A6I9MGM1_9TELE</name>